<keyword evidence="2" id="KW-1185">Reference proteome</keyword>
<evidence type="ECO:0000313" key="1">
    <source>
        <dbReference type="EMBL" id="TDS12396.1"/>
    </source>
</evidence>
<reference evidence="1 2" key="1">
    <citation type="submission" date="2019-03" db="EMBL/GenBank/DDBJ databases">
        <title>Genomic Encyclopedia of Type Strains, Phase III (KMG-III): the genomes of soil and plant-associated and newly described type strains.</title>
        <authorList>
            <person name="Whitman W."/>
        </authorList>
    </citation>
    <scope>NUCLEOTIDE SEQUENCE [LARGE SCALE GENOMIC DNA]</scope>
    <source>
        <strain evidence="1 2">CGMCC 1.12801</strain>
    </source>
</reference>
<sequence length="173" mass="19256">MASALAALFFSCAETPPSAARKQDTRFDIPGYFKAEIARLNQSLPTVNKTVVKDSLSESKTLKISNWTDELASFSTVDLNKPAYSGLLKKDSTANKIVYTATDPKIDISKVEITFTSENKPKAFVIERTIKNSLYQTKEVLKYQADSAYSLNKSQSVLLLGDRQYQIESAFVH</sequence>
<name>A0A4R7D0U7_9SPHI</name>
<protein>
    <submittedName>
        <fullName evidence="1">Uncharacterized protein</fullName>
    </submittedName>
</protein>
<comment type="caution">
    <text evidence="1">The sequence shown here is derived from an EMBL/GenBank/DDBJ whole genome shotgun (WGS) entry which is preliminary data.</text>
</comment>
<gene>
    <name evidence="1" type="ORF">B0I21_106254</name>
</gene>
<accession>A0A4R7D0U7</accession>
<evidence type="ECO:0000313" key="2">
    <source>
        <dbReference type="Proteomes" id="UP000294752"/>
    </source>
</evidence>
<dbReference type="AlphaFoldDB" id="A0A4R7D0U7"/>
<dbReference type="EMBL" id="SNZV01000006">
    <property type="protein sequence ID" value="TDS12396.1"/>
    <property type="molecule type" value="Genomic_DNA"/>
</dbReference>
<organism evidence="1 2">
    <name type="scientific">Sphingobacterium paludis</name>
    <dbReference type="NCBI Taxonomy" id="1476465"/>
    <lineage>
        <taxon>Bacteria</taxon>
        <taxon>Pseudomonadati</taxon>
        <taxon>Bacteroidota</taxon>
        <taxon>Sphingobacteriia</taxon>
        <taxon>Sphingobacteriales</taxon>
        <taxon>Sphingobacteriaceae</taxon>
        <taxon>Sphingobacterium</taxon>
    </lineage>
</organism>
<proteinExistence type="predicted"/>
<dbReference type="Proteomes" id="UP000294752">
    <property type="component" value="Unassembled WGS sequence"/>
</dbReference>